<accession>A0A5M9ZVF3</accession>
<evidence type="ECO:0000313" key="3">
    <source>
        <dbReference type="Proteomes" id="UP000412028"/>
    </source>
</evidence>
<name>A0A5M9ZVF3_9BIFI</name>
<reference evidence="2 3" key="1">
    <citation type="journal article" date="2019" name="Syst. Appl. Microbiol.">
        <title>Characterization of Bifidobacterium species in feaces of the Egyptian fruit bat: Description of B. vespertilionis sp. nov. and B. rousetti sp. nov.</title>
        <authorList>
            <person name="Modesto M."/>
            <person name="Satti M."/>
            <person name="Watanabe K."/>
            <person name="Puglisi E."/>
            <person name="Morelli L."/>
            <person name="Huang C.-H."/>
            <person name="Liou J.-S."/>
            <person name="Miyashita M."/>
            <person name="Tamura T."/>
            <person name="Saito S."/>
            <person name="Mori K."/>
            <person name="Huang L."/>
            <person name="Sciavilla P."/>
            <person name="Sandri C."/>
            <person name="Spiezio C."/>
            <person name="Vitali F."/>
            <person name="Cavalieri D."/>
            <person name="Perpetuini G."/>
            <person name="Tofalo R."/>
            <person name="Bonetti A."/>
            <person name="Arita M."/>
            <person name="Mattarelli P."/>
        </authorList>
    </citation>
    <scope>NUCLEOTIDE SEQUENCE [LARGE SCALE GENOMIC DNA]</scope>
    <source>
        <strain evidence="2 3">RST7</strain>
    </source>
</reference>
<dbReference type="Proteomes" id="UP000412028">
    <property type="component" value="Unassembled WGS sequence"/>
</dbReference>
<dbReference type="AlphaFoldDB" id="A0A5M9ZVF3"/>
<comment type="caution">
    <text evidence="2">The sequence shown here is derived from an EMBL/GenBank/DDBJ whole genome shotgun (WGS) entry which is preliminary data.</text>
</comment>
<sequence>MEPSNRTLANTRRQIDTMWLAWRLDEATTMVAARQRTLLRTARALPILEDVTNPNVRPDGGGTSGRHGNRATAPEAARTQCIEAIDHLKTALAPLCMIAGVSRFINPVEQCLRIAMSTITLKRGDPDTATLFDDLDRQLRKAEHIISPPLPTVIVGKCPNCSRLIRTGMIDNSVDIICHYCGKPVGNLGFIRATTRRQLLTDHTLMTTGQVSTLLTMLGHKISQRTVQNWAKRKLITPFHDEKGKAFYHVCDVASILITNTPNTSTTTEGN</sequence>
<evidence type="ECO:0000313" key="2">
    <source>
        <dbReference type="EMBL" id="KAA8831616.1"/>
    </source>
</evidence>
<protein>
    <recommendedName>
        <fullName evidence="4">PhnA protein</fullName>
    </recommendedName>
</protein>
<gene>
    <name evidence="2" type="ORF">EMO89_02505</name>
</gene>
<feature type="region of interest" description="Disordered" evidence="1">
    <location>
        <begin position="51"/>
        <end position="73"/>
    </location>
</feature>
<dbReference type="RefSeq" id="WP_150380789.1">
    <property type="nucleotide sequence ID" value="NZ_RZUI01000002.1"/>
</dbReference>
<organism evidence="2 3">
    <name type="scientific">Bifidobacterium tissieri</name>
    <dbReference type="NCBI Taxonomy" id="1630162"/>
    <lineage>
        <taxon>Bacteria</taxon>
        <taxon>Bacillati</taxon>
        <taxon>Actinomycetota</taxon>
        <taxon>Actinomycetes</taxon>
        <taxon>Bifidobacteriales</taxon>
        <taxon>Bifidobacteriaceae</taxon>
        <taxon>Bifidobacterium</taxon>
    </lineage>
</organism>
<evidence type="ECO:0000256" key="1">
    <source>
        <dbReference type="SAM" id="MobiDB-lite"/>
    </source>
</evidence>
<dbReference type="EMBL" id="RZUI01000002">
    <property type="protein sequence ID" value="KAA8831616.1"/>
    <property type="molecule type" value="Genomic_DNA"/>
</dbReference>
<evidence type="ECO:0008006" key="4">
    <source>
        <dbReference type="Google" id="ProtNLM"/>
    </source>
</evidence>
<proteinExistence type="predicted"/>